<reference evidence="2 3" key="1">
    <citation type="submission" date="2021-02" db="EMBL/GenBank/DDBJ databases">
        <title>Porcisia hertigi Genome sequencing and assembly.</title>
        <authorList>
            <person name="Almutairi H."/>
            <person name="Gatherer D."/>
        </authorList>
    </citation>
    <scope>NUCLEOTIDE SEQUENCE [LARGE SCALE GENOMIC DNA]</scope>
    <source>
        <strain evidence="2 3">C119</strain>
    </source>
</reference>
<sequence>MSTLAVCSYCGSGMRFDDMKTHLNSCGENSTVTGFQKSSAAKGPMQAATGGPISGVEFYKERNSLSRLSSRSCNPGENGGYRLSASPLSENEAATQQPVTDPSPGGIDAVPSPFPTPLSPRDFSSVQPQRQSSSLAAHSSVYGGAASPPAAPLPSPPLIHLSLRGASREPNVSSRGAVSHIRPASLVPSNRGFPLADSLTASSTALVRGTSNKSQHATMDSAGAASGSRYKASQIDASSGVGETEPLNHHPTSSVPRAPPSACRGTLCRTPTVADDSPLPSTIADLSSAHSSAPLLMSAKNARDPPMAAMLATAGVSSARPLRRPGPQLSSFAIRLRGNQGFLSPTLSAADSGSRGPSRQLHTSEDVGDSQQANGTNDGRSSPRSASTVVEQMKASLSQMQRLVCQQQQQYSSLLQAHGDLHRQVTAQRDAHNDMVRHSREHAAAMKDAIQSYAAQGRREQAAVRESVDSLWAVVSHLQQCLRNDSSPQAKALARSNLAEESAYYSDIASFIQPDIATTLSVSASLPIQKESTRHPEKVLSSFLSNSLMHPSAPLSACASSFVSNAAAPSLKGVRSSSYVMDVQQQQQQQHHHRESLENRVIAMLHAKPSVVIRRSPWR</sequence>
<evidence type="ECO:0000256" key="1">
    <source>
        <dbReference type="SAM" id="MobiDB-lite"/>
    </source>
</evidence>
<feature type="compositionally biased region" description="Polar residues" evidence="1">
    <location>
        <begin position="122"/>
        <end position="137"/>
    </location>
</feature>
<dbReference type="AlphaFoldDB" id="A0A836KXL2"/>
<dbReference type="RefSeq" id="XP_067753102.1">
    <property type="nucleotide sequence ID" value="XM_067896945.1"/>
</dbReference>
<feature type="region of interest" description="Disordered" evidence="1">
    <location>
        <begin position="67"/>
        <end position="150"/>
    </location>
</feature>
<dbReference type="EMBL" id="JAFJZO010000036">
    <property type="protein sequence ID" value="KAG5490774.1"/>
    <property type="molecule type" value="Genomic_DNA"/>
</dbReference>
<feature type="compositionally biased region" description="Polar residues" evidence="1">
    <location>
        <begin position="344"/>
        <end position="361"/>
    </location>
</feature>
<feature type="compositionally biased region" description="Polar residues" evidence="1">
    <location>
        <begin position="86"/>
        <end position="100"/>
    </location>
</feature>
<protein>
    <submittedName>
        <fullName evidence="2">Uncharacterized protein</fullName>
    </submittedName>
</protein>
<dbReference type="KEGG" id="phet:94287022"/>
<organism evidence="2 3">
    <name type="scientific">Porcisia hertigi</name>
    <dbReference type="NCBI Taxonomy" id="2761500"/>
    <lineage>
        <taxon>Eukaryota</taxon>
        <taxon>Discoba</taxon>
        <taxon>Euglenozoa</taxon>
        <taxon>Kinetoplastea</taxon>
        <taxon>Metakinetoplastina</taxon>
        <taxon>Trypanosomatida</taxon>
        <taxon>Trypanosomatidae</taxon>
        <taxon>Leishmaniinae</taxon>
        <taxon>Porcisia</taxon>
    </lineage>
</organism>
<feature type="compositionally biased region" description="Polar residues" evidence="1">
    <location>
        <begin position="369"/>
        <end position="390"/>
    </location>
</feature>
<proteinExistence type="predicted"/>
<keyword evidence="3" id="KW-1185">Reference proteome</keyword>
<evidence type="ECO:0000313" key="3">
    <source>
        <dbReference type="Proteomes" id="UP000674318"/>
    </source>
</evidence>
<comment type="caution">
    <text evidence="2">The sequence shown here is derived from an EMBL/GenBank/DDBJ whole genome shotgun (WGS) entry which is preliminary data.</text>
</comment>
<feature type="region of interest" description="Disordered" evidence="1">
    <location>
        <begin position="207"/>
        <end position="263"/>
    </location>
</feature>
<accession>A0A836KXL2</accession>
<feature type="compositionally biased region" description="Polar residues" evidence="1">
    <location>
        <begin position="207"/>
        <end position="218"/>
    </location>
</feature>
<evidence type="ECO:0000313" key="2">
    <source>
        <dbReference type="EMBL" id="KAG5490774.1"/>
    </source>
</evidence>
<dbReference type="Proteomes" id="UP000674318">
    <property type="component" value="Unassembled WGS sequence"/>
</dbReference>
<name>A0A836KXL2_9TRYP</name>
<gene>
    <name evidence="2" type="ORF">JKF63_00896</name>
</gene>
<dbReference type="OrthoDB" id="267050at2759"/>
<feature type="region of interest" description="Disordered" evidence="1">
    <location>
        <begin position="344"/>
        <end position="390"/>
    </location>
</feature>
<dbReference type="GeneID" id="94287022"/>